<dbReference type="AlphaFoldDB" id="A0A4Z0VXX0"/>
<dbReference type="SUPFAM" id="SSF46955">
    <property type="entry name" value="Putative DNA-binding domain"/>
    <property type="match status" value="1"/>
</dbReference>
<dbReference type="SMART" id="SM00422">
    <property type="entry name" value="HTH_MERR"/>
    <property type="match status" value="1"/>
</dbReference>
<dbReference type="GO" id="GO:0003677">
    <property type="term" value="F:DNA binding"/>
    <property type="evidence" value="ECO:0007669"/>
    <property type="project" value="UniProtKB-KW"/>
</dbReference>
<comment type="caution">
    <text evidence="4">The sequence shown here is derived from an EMBL/GenBank/DDBJ whole genome shotgun (WGS) entry which is preliminary data.</text>
</comment>
<sequence length="416" mass="49279">MKMGDFCKNFDINSDTVRYYIDEGLLAPRKRNNRYEFTDNDLRDMESINKYKDLNFSIKQIAQIMSYSRISIDEKSIYASFIMGFYKKKETELLEEKKHIENALELLQNDIKELNSISKMKKEKVGIPFDFFQYLECPKCGKNLLLNDAEVKNSCIFEGKLNCECGYEANIIDGIIYTSSSVKRFEEDFDYVNFKKNYVGKIESKFTSKIYTIGRQLFDEIKKEDRNDKVILEFGVGFGTFFSHAKNEFLESKFYILNDIDSDIIKATKSYFENTEENPRIIYICSDIRNIPIKKHSVDYFINFFSMMEYFLYLNSTNDYLEYYYKDIVDLLAEDNMLFELHMFIEKYKGKLEKDFLTIEKFFFEDNLLDELEKNDIEVLRKPLRTVTDVIGDVKGIVKEGSNIIMESFISKHIKK</sequence>
<proteinExistence type="predicted"/>
<dbReference type="PROSITE" id="PS50937">
    <property type="entry name" value="HTH_MERR_2"/>
    <property type="match status" value="1"/>
</dbReference>
<dbReference type="InterPro" id="IPR029063">
    <property type="entry name" value="SAM-dependent_MTases_sf"/>
</dbReference>
<protein>
    <submittedName>
        <fullName evidence="4">MerR family transcriptional regulator</fullName>
    </submittedName>
</protein>
<dbReference type="InterPro" id="IPR009061">
    <property type="entry name" value="DNA-bd_dom_put_sf"/>
</dbReference>
<dbReference type="InterPro" id="IPR000551">
    <property type="entry name" value="MerR-type_HTH_dom"/>
</dbReference>
<dbReference type="InterPro" id="IPR047057">
    <property type="entry name" value="MerR_fam"/>
</dbReference>
<accession>A0A4Z0VXX0</accession>
<feature type="domain" description="HTH merR-type" evidence="3">
    <location>
        <begin position="1"/>
        <end position="67"/>
    </location>
</feature>
<dbReference type="SUPFAM" id="SSF53335">
    <property type="entry name" value="S-adenosyl-L-methionine-dependent methyltransferases"/>
    <property type="match status" value="1"/>
</dbReference>
<keyword evidence="1" id="KW-0238">DNA-binding</keyword>
<dbReference type="OrthoDB" id="47350at2"/>
<evidence type="ECO:0000313" key="5">
    <source>
        <dbReference type="Proteomes" id="UP000297288"/>
    </source>
</evidence>
<dbReference type="PANTHER" id="PTHR30204:SF96">
    <property type="entry name" value="CHROMOSOME-ANCHORING PROTEIN RACA"/>
    <property type="match status" value="1"/>
</dbReference>
<gene>
    <name evidence="4" type="ORF">E4650_01255</name>
</gene>
<dbReference type="PANTHER" id="PTHR30204">
    <property type="entry name" value="REDOX-CYCLING DRUG-SENSING TRANSCRIPTIONAL ACTIVATOR SOXR"/>
    <property type="match status" value="1"/>
</dbReference>
<dbReference type="EMBL" id="SRME01000001">
    <property type="protein sequence ID" value="TGG88851.1"/>
    <property type="molecule type" value="Genomic_DNA"/>
</dbReference>
<dbReference type="Gene3D" id="1.10.1660.10">
    <property type="match status" value="1"/>
</dbReference>
<evidence type="ECO:0000256" key="2">
    <source>
        <dbReference type="SAM" id="Coils"/>
    </source>
</evidence>
<feature type="coiled-coil region" evidence="2">
    <location>
        <begin position="86"/>
        <end position="124"/>
    </location>
</feature>
<name>A0A4Z0VXX0_9BACT</name>
<keyword evidence="2" id="KW-0175">Coiled coil</keyword>
<dbReference type="Gene3D" id="3.40.50.150">
    <property type="entry name" value="Vaccinia Virus protein VP39"/>
    <property type="match status" value="1"/>
</dbReference>
<dbReference type="Proteomes" id="UP000297288">
    <property type="component" value="Unassembled WGS sequence"/>
</dbReference>
<dbReference type="GO" id="GO:0003700">
    <property type="term" value="F:DNA-binding transcription factor activity"/>
    <property type="evidence" value="ECO:0007669"/>
    <property type="project" value="InterPro"/>
</dbReference>
<evidence type="ECO:0000256" key="1">
    <source>
        <dbReference type="ARBA" id="ARBA00023125"/>
    </source>
</evidence>
<dbReference type="RefSeq" id="WP_135402470.1">
    <property type="nucleotide sequence ID" value="NZ_SRME01000001.1"/>
</dbReference>
<reference evidence="4 5" key="1">
    <citation type="submission" date="2019-04" db="EMBL/GenBank/DDBJ databases">
        <title>Draft genome sequence data and analysis of a Fermenting Bacterium, Geotoga petraea strain HO-Geo1, isolated from heavy-oil petroleum reservoir in Russia.</title>
        <authorList>
            <person name="Grouzdev D.S."/>
            <person name="Semenova E.M."/>
            <person name="Sokolova D.S."/>
            <person name="Tourova T.P."/>
            <person name="Poltaraus A.B."/>
            <person name="Nazina T.N."/>
        </authorList>
    </citation>
    <scope>NUCLEOTIDE SEQUENCE [LARGE SCALE GENOMIC DNA]</scope>
    <source>
        <strain evidence="4 5">HO-Geo1</strain>
    </source>
</reference>
<evidence type="ECO:0000259" key="3">
    <source>
        <dbReference type="PROSITE" id="PS50937"/>
    </source>
</evidence>
<dbReference type="Pfam" id="PF13411">
    <property type="entry name" value="MerR_1"/>
    <property type="match status" value="1"/>
</dbReference>
<evidence type="ECO:0000313" key="4">
    <source>
        <dbReference type="EMBL" id="TGG88851.1"/>
    </source>
</evidence>
<organism evidence="4 5">
    <name type="scientific">Geotoga petraea</name>
    <dbReference type="NCBI Taxonomy" id="28234"/>
    <lineage>
        <taxon>Bacteria</taxon>
        <taxon>Thermotogati</taxon>
        <taxon>Thermotogota</taxon>
        <taxon>Thermotogae</taxon>
        <taxon>Petrotogales</taxon>
        <taxon>Petrotogaceae</taxon>
        <taxon>Geotoga</taxon>
    </lineage>
</organism>